<dbReference type="OrthoDB" id="8775810at2759"/>
<proteinExistence type="inferred from homology"/>
<feature type="domain" description="Tubby C-terminal" evidence="2">
    <location>
        <begin position="152"/>
        <end position="325"/>
    </location>
</feature>
<evidence type="ECO:0000313" key="4">
    <source>
        <dbReference type="Proteomes" id="UP000075714"/>
    </source>
</evidence>
<keyword evidence="4" id="KW-1185">Reference proteome</keyword>
<dbReference type="Gene3D" id="3.20.90.10">
    <property type="entry name" value="Tubby Protein, Chain A"/>
    <property type="match status" value="1"/>
</dbReference>
<evidence type="ECO:0000259" key="2">
    <source>
        <dbReference type="Pfam" id="PF01167"/>
    </source>
</evidence>
<organism evidence="3 4">
    <name type="scientific">Gonium pectorale</name>
    <name type="common">Green alga</name>
    <dbReference type="NCBI Taxonomy" id="33097"/>
    <lineage>
        <taxon>Eukaryota</taxon>
        <taxon>Viridiplantae</taxon>
        <taxon>Chlorophyta</taxon>
        <taxon>core chlorophytes</taxon>
        <taxon>Chlorophyceae</taxon>
        <taxon>CS clade</taxon>
        <taxon>Chlamydomonadales</taxon>
        <taxon>Volvocaceae</taxon>
        <taxon>Gonium</taxon>
    </lineage>
</organism>
<gene>
    <name evidence="3" type="ORF">GPECTOR_33g541</name>
</gene>
<sequence>MFFCNVWSNHTDVVVHPSQLFTLSPQPLRLHSSDHLLRCFVHRAPASGPSPFSLGGGGPVSPRLGRLWRFSMYLGADHRSLGRVTPAAAAGGGGGGGGAGGGGAGGDGGEVAGGGPQLLMSAYQTSSACPWARRLISLAGYLAPPGGAPPPLIHLEYRLRVRGIMLPRRMKVQVPVPHSLQHVVHNPLYDMHEPAASGPGSPHGGGGGGLGGVAGAWQPAYFGGGGVPGGGGWSCCTPAAPVPSVRLQNKAPHWNDALMCWCLNFRGRVKMASVKNFQLMACGDGAGRCVMQFGKVDEGIYILDFNPCVLTAAQAFAAALSTFETKYLL</sequence>
<name>A0A150GCV3_GONPE</name>
<dbReference type="SUPFAM" id="SSF54518">
    <property type="entry name" value="Tubby C-terminal domain-like"/>
    <property type="match status" value="1"/>
</dbReference>
<comment type="similarity">
    <text evidence="1">Belongs to the TUB family.</text>
</comment>
<dbReference type="AlphaFoldDB" id="A0A150GCV3"/>
<dbReference type="InterPro" id="IPR025659">
    <property type="entry name" value="Tubby-like_C"/>
</dbReference>
<dbReference type="PRINTS" id="PR01573">
    <property type="entry name" value="SUPERTUBBY"/>
</dbReference>
<evidence type="ECO:0000313" key="3">
    <source>
        <dbReference type="EMBL" id="KXZ47659.1"/>
    </source>
</evidence>
<evidence type="ECO:0000256" key="1">
    <source>
        <dbReference type="ARBA" id="ARBA00007129"/>
    </source>
</evidence>
<dbReference type="EMBL" id="LSYV01000034">
    <property type="protein sequence ID" value="KXZ47659.1"/>
    <property type="molecule type" value="Genomic_DNA"/>
</dbReference>
<accession>A0A150GCV3</accession>
<dbReference type="Pfam" id="PF01167">
    <property type="entry name" value="Tub"/>
    <property type="match status" value="1"/>
</dbReference>
<protein>
    <recommendedName>
        <fullName evidence="2">Tubby C-terminal domain-containing protein</fullName>
    </recommendedName>
</protein>
<dbReference type="PANTHER" id="PTHR16517:SF7">
    <property type="entry name" value="PROTEIN KING TUBBY"/>
    <property type="match status" value="1"/>
</dbReference>
<dbReference type="STRING" id="33097.A0A150GCV3"/>
<reference evidence="4" key="1">
    <citation type="journal article" date="2016" name="Nat. Commun.">
        <title>The Gonium pectorale genome demonstrates co-option of cell cycle regulation during the evolution of multicellularity.</title>
        <authorList>
            <person name="Hanschen E.R."/>
            <person name="Marriage T.N."/>
            <person name="Ferris P.J."/>
            <person name="Hamaji T."/>
            <person name="Toyoda A."/>
            <person name="Fujiyama A."/>
            <person name="Neme R."/>
            <person name="Noguchi H."/>
            <person name="Minakuchi Y."/>
            <person name="Suzuki M."/>
            <person name="Kawai-Toyooka H."/>
            <person name="Smith D.R."/>
            <person name="Sparks H."/>
            <person name="Anderson J."/>
            <person name="Bakaric R."/>
            <person name="Luria V."/>
            <person name="Karger A."/>
            <person name="Kirschner M.W."/>
            <person name="Durand P.M."/>
            <person name="Michod R.E."/>
            <person name="Nozaki H."/>
            <person name="Olson B.J."/>
        </authorList>
    </citation>
    <scope>NUCLEOTIDE SEQUENCE [LARGE SCALE GENOMIC DNA]</scope>
    <source>
        <strain evidence="4">NIES-2863</strain>
    </source>
</reference>
<dbReference type="PANTHER" id="PTHR16517">
    <property type="entry name" value="TUBBY-RELATED"/>
    <property type="match status" value="1"/>
</dbReference>
<dbReference type="InterPro" id="IPR000007">
    <property type="entry name" value="Tubby_C"/>
</dbReference>
<comment type="caution">
    <text evidence="3">The sequence shown here is derived from an EMBL/GenBank/DDBJ whole genome shotgun (WGS) entry which is preliminary data.</text>
</comment>
<dbReference type="Proteomes" id="UP000075714">
    <property type="component" value="Unassembled WGS sequence"/>
</dbReference>